<dbReference type="AlphaFoldDB" id="A0A2K4ZL88"/>
<dbReference type="RefSeq" id="WP_103241256.1">
    <property type="nucleotide sequence ID" value="NZ_JANJZD010000021.1"/>
</dbReference>
<evidence type="ECO:0000313" key="2">
    <source>
        <dbReference type="Proteomes" id="UP000236311"/>
    </source>
</evidence>
<keyword evidence="2" id="KW-1185">Reference proteome</keyword>
<reference evidence="1 2" key="1">
    <citation type="submission" date="2018-01" db="EMBL/GenBank/DDBJ databases">
        <authorList>
            <person name="Gaut B.S."/>
            <person name="Morton B.R."/>
            <person name="Clegg M.T."/>
            <person name="Duvall M.R."/>
        </authorList>
    </citation>
    <scope>NUCLEOTIDE SEQUENCE [LARGE SCALE GENOMIC DNA]</scope>
    <source>
        <strain evidence="1">GP69</strain>
    </source>
</reference>
<dbReference type="EMBL" id="OFSM01000023">
    <property type="protein sequence ID" value="SOY31254.1"/>
    <property type="molecule type" value="Genomic_DNA"/>
</dbReference>
<gene>
    <name evidence="1" type="ORF">AMURIS_03990</name>
</gene>
<accession>A0A2K4ZL88</accession>
<dbReference type="OrthoDB" id="1866253at2"/>
<name>A0A2K4ZL88_9FIRM</name>
<organism evidence="1 2">
    <name type="scientific">Acetatifactor muris</name>
    <dbReference type="NCBI Taxonomy" id="879566"/>
    <lineage>
        <taxon>Bacteria</taxon>
        <taxon>Bacillati</taxon>
        <taxon>Bacillota</taxon>
        <taxon>Clostridia</taxon>
        <taxon>Lachnospirales</taxon>
        <taxon>Lachnospiraceae</taxon>
        <taxon>Acetatifactor</taxon>
    </lineage>
</organism>
<protein>
    <submittedName>
        <fullName evidence="1">Uncharacterized protein</fullName>
    </submittedName>
</protein>
<proteinExistence type="predicted"/>
<evidence type="ECO:0000313" key="1">
    <source>
        <dbReference type="EMBL" id="SOY31254.1"/>
    </source>
</evidence>
<sequence>MIKKLKPIHARVVIETRRPLGLFYVHENGGYVGIDNSTGHAWVEEFASLRQCKEWLHNPWVTVEPMELEAAS</sequence>
<dbReference type="Proteomes" id="UP000236311">
    <property type="component" value="Unassembled WGS sequence"/>
</dbReference>